<dbReference type="RefSeq" id="WP_343760591.1">
    <property type="nucleotide sequence ID" value="NZ_BAAACG010000008.1"/>
</dbReference>
<evidence type="ECO:0000259" key="2">
    <source>
        <dbReference type="PROSITE" id="PS50943"/>
    </source>
</evidence>
<accession>A0ABN1JFG6</accession>
<dbReference type="Proteomes" id="UP001501510">
    <property type="component" value="Unassembled WGS sequence"/>
</dbReference>
<organism evidence="3 4">
    <name type="scientific">Clostridium oceanicum</name>
    <dbReference type="NCBI Taxonomy" id="1543"/>
    <lineage>
        <taxon>Bacteria</taxon>
        <taxon>Bacillati</taxon>
        <taxon>Bacillota</taxon>
        <taxon>Clostridia</taxon>
        <taxon>Eubacteriales</taxon>
        <taxon>Clostridiaceae</taxon>
        <taxon>Clostridium</taxon>
    </lineage>
</organism>
<dbReference type="EMBL" id="BAAACG010000008">
    <property type="protein sequence ID" value="GAA0738569.1"/>
    <property type="molecule type" value="Genomic_DNA"/>
</dbReference>
<dbReference type="InterPro" id="IPR001387">
    <property type="entry name" value="Cro/C1-type_HTH"/>
</dbReference>
<dbReference type="PROSITE" id="PS50943">
    <property type="entry name" value="HTH_CROC1"/>
    <property type="match status" value="1"/>
</dbReference>
<dbReference type="PANTHER" id="PTHR46558">
    <property type="entry name" value="TRACRIPTIONAL REGULATORY PROTEIN-RELATED-RELATED"/>
    <property type="match status" value="1"/>
</dbReference>
<dbReference type="PANTHER" id="PTHR46558:SF11">
    <property type="entry name" value="HTH-TYPE TRANSCRIPTIONAL REGULATOR XRE"/>
    <property type="match status" value="1"/>
</dbReference>
<dbReference type="Gene3D" id="1.10.260.40">
    <property type="entry name" value="lambda repressor-like DNA-binding domains"/>
    <property type="match status" value="1"/>
</dbReference>
<evidence type="ECO:0000313" key="4">
    <source>
        <dbReference type="Proteomes" id="UP001501510"/>
    </source>
</evidence>
<dbReference type="InterPro" id="IPR011990">
    <property type="entry name" value="TPR-like_helical_dom_sf"/>
</dbReference>
<name>A0ABN1JFG6_9CLOT</name>
<evidence type="ECO:0000256" key="1">
    <source>
        <dbReference type="ARBA" id="ARBA00023125"/>
    </source>
</evidence>
<keyword evidence="4" id="KW-1185">Reference proteome</keyword>
<dbReference type="SUPFAM" id="SSF47413">
    <property type="entry name" value="lambda repressor-like DNA-binding domains"/>
    <property type="match status" value="1"/>
</dbReference>
<keyword evidence="1" id="KW-0238">DNA-binding</keyword>
<comment type="caution">
    <text evidence="3">The sequence shown here is derived from an EMBL/GenBank/DDBJ whole genome shotgun (WGS) entry which is preliminary data.</text>
</comment>
<protein>
    <submittedName>
        <fullName evidence="3">Helix-turn-helix domain-containing protein</fullName>
    </submittedName>
</protein>
<dbReference type="Gene3D" id="1.25.40.10">
    <property type="entry name" value="Tetratricopeptide repeat domain"/>
    <property type="match status" value="1"/>
</dbReference>
<reference evidence="3 4" key="1">
    <citation type="journal article" date="2019" name="Int. J. Syst. Evol. Microbiol.">
        <title>The Global Catalogue of Microorganisms (GCM) 10K type strain sequencing project: providing services to taxonomists for standard genome sequencing and annotation.</title>
        <authorList>
            <consortium name="The Broad Institute Genomics Platform"/>
            <consortium name="The Broad Institute Genome Sequencing Center for Infectious Disease"/>
            <person name="Wu L."/>
            <person name="Ma J."/>
        </authorList>
    </citation>
    <scope>NUCLEOTIDE SEQUENCE [LARGE SCALE GENOMIC DNA]</scope>
    <source>
        <strain evidence="3 4">JCM 1407</strain>
    </source>
</reference>
<feature type="domain" description="HTH cro/C1-type" evidence="2">
    <location>
        <begin position="10"/>
        <end position="64"/>
    </location>
</feature>
<sequence length="358" mass="41285">MNEVSIGTTILRLRKEKGITQEKLSSMIGVSKGAVSKWETLNSKPDIDLLAPIARALDTSLNELLSFKEELTEEEISEIKKELTEKFLYFGFVDGEEKSKEYLKKYPNSMGLKLAVGGLIIMYSSLLGDDSDPLAREKKEYALSLLYKVEDSKNLKYVNNSLFQIAMIQMELENYDESEKCIKKLKDSFVDPMTLYASLLERQGKNEEAEKFCESMLLMYLSQSTAMMSILSRINMINNDFDKSVLYLNAVNEIENSFKIGQCSGKYNLCRRYLKKGEKSIAAEYFNKYVDGLISSEYNYDNNPYFKNIELEVKEDCQKIIRKNLFQTLIEDDDLKELKENPEYIEAIEKLKSNILQI</sequence>
<dbReference type="SUPFAM" id="SSF48452">
    <property type="entry name" value="TPR-like"/>
    <property type="match status" value="1"/>
</dbReference>
<proteinExistence type="predicted"/>
<dbReference type="InterPro" id="IPR010982">
    <property type="entry name" value="Lambda_DNA-bd_dom_sf"/>
</dbReference>
<dbReference type="SMART" id="SM00530">
    <property type="entry name" value="HTH_XRE"/>
    <property type="match status" value="1"/>
</dbReference>
<evidence type="ECO:0000313" key="3">
    <source>
        <dbReference type="EMBL" id="GAA0738569.1"/>
    </source>
</evidence>
<gene>
    <name evidence="3" type="ORF">GCM10008906_16100</name>
</gene>
<dbReference type="Pfam" id="PF01381">
    <property type="entry name" value="HTH_3"/>
    <property type="match status" value="1"/>
</dbReference>
<dbReference type="CDD" id="cd00093">
    <property type="entry name" value="HTH_XRE"/>
    <property type="match status" value="1"/>
</dbReference>